<dbReference type="AlphaFoldDB" id="A0ABC8KXM0"/>
<comment type="caution">
    <text evidence="1">The sequence shown here is derived from an EMBL/GenBank/DDBJ whole genome shotgun (WGS) entry which is preliminary data.</text>
</comment>
<dbReference type="EMBL" id="CAKOAT010356265">
    <property type="protein sequence ID" value="CAH8363258.1"/>
    <property type="molecule type" value="Genomic_DNA"/>
</dbReference>
<organism evidence="1 2">
    <name type="scientific">Eruca vesicaria subsp. sativa</name>
    <name type="common">Garden rocket</name>
    <name type="synonym">Eruca sativa</name>
    <dbReference type="NCBI Taxonomy" id="29727"/>
    <lineage>
        <taxon>Eukaryota</taxon>
        <taxon>Viridiplantae</taxon>
        <taxon>Streptophyta</taxon>
        <taxon>Embryophyta</taxon>
        <taxon>Tracheophyta</taxon>
        <taxon>Spermatophyta</taxon>
        <taxon>Magnoliopsida</taxon>
        <taxon>eudicotyledons</taxon>
        <taxon>Gunneridae</taxon>
        <taxon>Pentapetalae</taxon>
        <taxon>rosids</taxon>
        <taxon>malvids</taxon>
        <taxon>Brassicales</taxon>
        <taxon>Brassicaceae</taxon>
        <taxon>Brassiceae</taxon>
        <taxon>Eruca</taxon>
    </lineage>
</organism>
<sequence>MLFLRTNKRHLDLVRSNVVLSPDVQSKIAPASSEPYAITTVRGTKAATSSQARPHEEAYLALRELVDQKRKIIDGRPA</sequence>
<reference evidence="1 2" key="1">
    <citation type="submission" date="2022-03" db="EMBL/GenBank/DDBJ databases">
        <authorList>
            <person name="Macdonald S."/>
            <person name="Ahmed S."/>
            <person name="Newling K."/>
        </authorList>
    </citation>
    <scope>NUCLEOTIDE SEQUENCE [LARGE SCALE GENOMIC DNA]</scope>
</reference>
<keyword evidence="2" id="KW-1185">Reference proteome</keyword>
<name>A0ABC8KXM0_ERUVS</name>
<accession>A0ABC8KXM0</accession>
<dbReference type="Proteomes" id="UP001642260">
    <property type="component" value="Unassembled WGS sequence"/>
</dbReference>
<evidence type="ECO:0000313" key="2">
    <source>
        <dbReference type="Proteomes" id="UP001642260"/>
    </source>
</evidence>
<evidence type="ECO:0000313" key="1">
    <source>
        <dbReference type="EMBL" id="CAH8363258.1"/>
    </source>
</evidence>
<protein>
    <submittedName>
        <fullName evidence="1">Uncharacterized protein</fullName>
    </submittedName>
</protein>
<proteinExistence type="predicted"/>
<gene>
    <name evidence="1" type="ORF">ERUC_LOCUS29014</name>
</gene>